<dbReference type="EMBL" id="CP067089">
    <property type="protein sequence ID" value="QQO07826.1"/>
    <property type="molecule type" value="Genomic_DNA"/>
</dbReference>
<dbReference type="Pfam" id="PF13421">
    <property type="entry name" value="Band_7_1"/>
    <property type="match status" value="1"/>
</dbReference>
<evidence type="ECO:0000259" key="1">
    <source>
        <dbReference type="Pfam" id="PF13240"/>
    </source>
</evidence>
<evidence type="ECO:0000259" key="2">
    <source>
        <dbReference type="Pfam" id="PF13421"/>
    </source>
</evidence>
<dbReference type="CDD" id="cd03408">
    <property type="entry name" value="SPFH_like_u1"/>
    <property type="match status" value="1"/>
</dbReference>
<reference evidence="3" key="1">
    <citation type="submission" date="2021-01" db="EMBL/GenBank/DDBJ databases">
        <title>Description of Breznakiella homolactica.</title>
        <authorList>
            <person name="Song Y."/>
            <person name="Brune A."/>
        </authorList>
    </citation>
    <scope>NUCLEOTIDE SEQUENCE</scope>
    <source>
        <strain evidence="3">RmG30</strain>
    </source>
</reference>
<dbReference type="Proteomes" id="UP000595917">
    <property type="component" value="Chromosome"/>
</dbReference>
<feature type="domain" description="SPFH" evidence="2">
    <location>
        <begin position="57"/>
        <end position="269"/>
    </location>
</feature>
<dbReference type="AlphaFoldDB" id="A0A7T7XK28"/>
<organism evidence="3 4">
    <name type="scientific">Breznakiella homolactica</name>
    <dbReference type="NCBI Taxonomy" id="2798577"/>
    <lineage>
        <taxon>Bacteria</taxon>
        <taxon>Pseudomonadati</taxon>
        <taxon>Spirochaetota</taxon>
        <taxon>Spirochaetia</taxon>
        <taxon>Spirochaetales</taxon>
        <taxon>Breznakiellaceae</taxon>
        <taxon>Breznakiella</taxon>
    </lineage>
</organism>
<name>A0A7T7XK28_9SPIR</name>
<dbReference type="RefSeq" id="WP_215625132.1">
    <property type="nucleotide sequence ID" value="NZ_CP067089.2"/>
</dbReference>
<evidence type="ECO:0000313" key="4">
    <source>
        <dbReference type="Proteomes" id="UP000595917"/>
    </source>
</evidence>
<dbReference type="PANTHER" id="PTHR37826">
    <property type="entry name" value="FLOTILLIN BAND_7_5 DOMAIN PROTEIN"/>
    <property type="match status" value="1"/>
</dbReference>
<sequence>MGIIKAAVGSIGGTLADQWKDVIKADSMTNATLITRGVQYRKNDKRNSNTKGSDGVITDGSLIHVEENQFMLLTDGGKIIDYSAEPGYFTVNTGTAPSLFNGQADEAIMVAFKRFQFGGISPKAMRVYFVNTQEIRDIPFGTQSPVNYFDNFYNAELSLRANGYYSIRIVNPLLFYAEMAPRDGSPLLIKDLQKLCLSEFLTCFQTAIGQLSVQGERISHISAKTSELARTMAAILDDDWTNRRGFVIESVGINSITYDDESRKLIAMRNQGGMLGDPGVRNGYVQGAAARGIEAAGSNPGGAGMAFMGMNAAMGQGGAFVSAAGETNRQTAERSPAKNTTSWTCPECRTETDGNFCSNCGTKKPSSLFCSECGNKADPGAKFCPNCGSKLT</sequence>
<dbReference type="PANTHER" id="PTHR37826:SF2">
    <property type="entry name" value="ZINC-RIBBON DOMAIN-CONTAINING PROTEIN"/>
    <property type="match status" value="1"/>
</dbReference>
<dbReference type="InterPro" id="IPR026870">
    <property type="entry name" value="Zinc_ribbon_dom"/>
</dbReference>
<keyword evidence="4" id="KW-1185">Reference proteome</keyword>
<dbReference type="KEGG" id="bhc:JFL75_12850"/>
<feature type="domain" description="Zinc-ribbon" evidence="1">
    <location>
        <begin position="369"/>
        <end position="391"/>
    </location>
</feature>
<dbReference type="Pfam" id="PF13240">
    <property type="entry name" value="Zn_Ribbon_1"/>
    <property type="match status" value="1"/>
</dbReference>
<dbReference type="InterPro" id="IPR033880">
    <property type="entry name" value="SPFH_YdjI"/>
</dbReference>
<protein>
    <submittedName>
        <fullName evidence="3">SPFH domain-containing protein</fullName>
    </submittedName>
</protein>
<evidence type="ECO:0000313" key="3">
    <source>
        <dbReference type="EMBL" id="QQO07826.1"/>
    </source>
</evidence>
<proteinExistence type="predicted"/>
<gene>
    <name evidence="3" type="ORF">JFL75_12850</name>
</gene>
<accession>A0A7T7XK28</accession>